<evidence type="ECO:0000313" key="12">
    <source>
        <dbReference type="EMBL" id="MBC8518825.1"/>
    </source>
</evidence>
<dbReference type="SUPFAM" id="SSF52540">
    <property type="entry name" value="P-loop containing nucleoside triphosphate hydrolases"/>
    <property type="match status" value="2"/>
</dbReference>
<evidence type="ECO:0000256" key="7">
    <source>
        <dbReference type="ARBA" id="ARBA00023204"/>
    </source>
</evidence>
<evidence type="ECO:0000256" key="8">
    <source>
        <dbReference type="ARBA" id="ARBA00033408"/>
    </source>
</evidence>
<dbReference type="InterPro" id="IPR027417">
    <property type="entry name" value="P-loop_NTPase"/>
</dbReference>
<keyword evidence="4" id="KW-0547">Nucleotide-binding</keyword>
<comment type="similarity">
    <text evidence="2 9">Belongs to the RecN family.</text>
</comment>
<dbReference type="Pfam" id="PF02463">
    <property type="entry name" value="SMC_N"/>
    <property type="match status" value="1"/>
</dbReference>
<evidence type="ECO:0000256" key="10">
    <source>
        <dbReference type="SAM" id="Coils"/>
    </source>
</evidence>
<dbReference type="GO" id="GO:0006310">
    <property type="term" value="P:DNA recombination"/>
    <property type="evidence" value="ECO:0007669"/>
    <property type="project" value="InterPro"/>
</dbReference>
<name>A0A8J6P3V0_9GAMM</name>
<dbReference type="EMBL" id="JACNFK010000006">
    <property type="protein sequence ID" value="MBC8518825.1"/>
    <property type="molecule type" value="Genomic_DNA"/>
</dbReference>
<evidence type="ECO:0000256" key="3">
    <source>
        <dbReference type="ARBA" id="ARBA00021315"/>
    </source>
</evidence>
<reference evidence="12 13" key="1">
    <citation type="submission" date="2020-08" db="EMBL/GenBank/DDBJ databases">
        <title>Bridging the membrane lipid divide: bacteria of the FCB group superphylum have the potential to synthesize archaeal ether lipids.</title>
        <authorList>
            <person name="Villanueva L."/>
            <person name="Von Meijenfeldt F.A.B."/>
            <person name="Westbye A.B."/>
            <person name="Yadav S."/>
            <person name="Hopmans E.C."/>
            <person name="Dutilh B.E."/>
            <person name="Sinninghe Damste J.S."/>
        </authorList>
    </citation>
    <scope>NUCLEOTIDE SEQUENCE [LARGE SCALE GENOMIC DNA]</scope>
    <source>
        <strain evidence="12">NIOZ-UU100</strain>
    </source>
</reference>
<evidence type="ECO:0000313" key="13">
    <source>
        <dbReference type="Proteomes" id="UP000654401"/>
    </source>
</evidence>
<proteinExistence type="inferred from homology"/>
<dbReference type="PANTHER" id="PTHR11059:SF0">
    <property type="entry name" value="DNA REPAIR PROTEIN RECN"/>
    <property type="match status" value="1"/>
</dbReference>
<dbReference type="Gene3D" id="3.40.50.300">
    <property type="entry name" value="P-loop containing nucleotide triphosphate hydrolases"/>
    <property type="match status" value="2"/>
</dbReference>
<dbReference type="PANTHER" id="PTHR11059">
    <property type="entry name" value="DNA REPAIR PROTEIN RECN"/>
    <property type="match status" value="1"/>
</dbReference>
<dbReference type="FunFam" id="3.40.50.300:FF:000319">
    <property type="entry name" value="DNA repair protein RecN"/>
    <property type="match status" value="1"/>
</dbReference>
<evidence type="ECO:0000256" key="6">
    <source>
        <dbReference type="ARBA" id="ARBA00022840"/>
    </source>
</evidence>
<evidence type="ECO:0000256" key="2">
    <source>
        <dbReference type="ARBA" id="ARBA00009441"/>
    </source>
</evidence>
<dbReference type="Proteomes" id="UP000654401">
    <property type="component" value="Unassembled WGS sequence"/>
</dbReference>
<dbReference type="PIRSF" id="PIRSF003128">
    <property type="entry name" value="RecN"/>
    <property type="match status" value="1"/>
</dbReference>
<evidence type="ECO:0000256" key="4">
    <source>
        <dbReference type="ARBA" id="ARBA00022741"/>
    </source>
</evidence>
<dbReference type="FunFam" id="3.40.50.300:FF:000356">
    <property type="entry name" value="DNA repair protein RecN"/>
    <property type="match status" value="1"/>
</dbReference>
<evidence type="ECO:0000259" key="11">
    <source>
        <dbReference type="Pfam" id="PF02463"/>
    </source>
</evidence>
<dbReference type="CDD" id="cd03241">
    <property type="entry name" value="ABC_RecN"/>
    <property type="match status" value="2"/>
</dbReference>
<dbReference type="AlphaFoldDB" id="A0A8J6P3V0"/>
<comment type="caution">
    <text evidence="12">The sequence shown here is derived from an EMBL/GenBank/DDBJ whole genome shotgun (WGS) entry which is preliminary data.</text>
</comment>
<dbReference type="InterPro" id="IPR003395">
    <property type="entry name" value="RecF/RecN/SMC_N"/>
</dbReference>
<keyword evidence="10" id="KW-0175">Coiled coil</keyword>
<dbReference type="GO" id="GO:0006281">
    <property type="term" value="P:DNA repair"/>
    <property type="evidence" value="ECO:0007669"/>
    <property type="project" value="UniProtKB-KW"/>
</dbReference>
<comment type="function">
    <text evidence="1 9">May be involved in recombinational repair of damaged DNA.</text>
</comment>
<feature type="domain" description="RecF/RecN/SMC N-terminal" evidence="11">
    <location>
        <begin position="2"/>
        <end position="511"/>
    </location>
</feature>
<accession>A0A8J6P3V0</accession>
<evidence type="ECO:0000256" key="1">
    <source>
        <dbReference type="ARBA" id="ARBA00003618"/>
    </source>
</evidence>
<dbReference type="GO" id="GO:0009432">
    <property type="term" value="P:SOS response"/>
    <property type="evidence" value="ECO:0007669"/>
    <property type="project" value="UniProtKB-ARBA"/>
</dbReference>
<evidence type="ECO:0000256" key="5">
    <source>
        <dbReference type="ARBA" id="ARBA00022763"/>
    </source>
</evidence>
<evidence type="ECO:0000256" key="9">
    <source>
        <dbReference type="PIRNR" id="PIRNR003128"/>
    </source>
</evidence>
<feature type="coiled-coil region" evidence="10">
    <location>
        <begin position="324"/>
        <end position="365"/>
    </location>
</feature>
<dbReference type="NCBIfam" id="TIGR00634">
    <property type="entry name" value="recN"/>
    <property type="match status" value="1"/>
</dbReference>
<dbReference type="GO" id="GO:0005524">
    <property type="term" value="F:ATP binding"/>
    <property type="evidence" value="ECO:0007669"/>
    <property type="project" value="UniProtKB-KW"/>
</dbReference>
<gene>
    <name evidence="12" type="primary">recN</name>
    <name evidence="12" type="ORF">H8D24_00265</name>
</gene>
<dbReference type="GO" id="GO:0043590">
    <property type="term" value="C:bacterial nucleoid"/>
    <property type="evidence" value="ECO:0007669"/>
    <property type="project" value="TreeGrafter"/>
</dbReference>
<dbReference type="NCBIfam" id="NF008121">
    <property type="entry name" value="PRK10869.1"/>
    <property type="match status" value="1"/>
</dbReference>
<keyword evidence="7 9" id="KW-0234">DNA repair</keyword>
<organism evidence="12 13">
    <name type="scientific">Candidatus Thiopontia autotrophica</name>
    <dbReference type="NCBI Taxonomy" id="2841688"/>
    <lineage>
        <taxon>Bacteria</taxon>
        <taxon>Pseudomonadati</taxon>
        <taxon>Pseudomonadota</taxon>
        <taxon>Gammaproteobacteria</taxon>
        <taxon>Candidatus Thiopontia</taxon>
    </lineage>
</organism>
<sequence>MLSHLFIRNFVLVTEMEMDFHSGLTVMTGETGAGKSIIFDALGLAMGGRAENNLIRHDCDQAEIVATFHNLTTDILDWMRLNELETPEPEELILRRIIRRDGRSRAFINGTPTTTQSLRNLSSMLIDIQGQHAHQRLLQRGEQLHLLDQYANVESLLTAMSGQFALWEQLTGREETLRENMAERRDRLALLDFQLQEFDNLGLNLDELSQLEKEQSRLANGEQLLEHGRQIHNLINGEDEEQSAVQQLYRAVARMESLEELDPEIEPLRRSLLDAVLQSEEIASELHLQMESYALDPERLRWLNERLSDISDLARKHRCSPEELLKKQSELQQQQEQLRTADQQSENIREEIVLAENKCSEISENLHQMRIKAAKRLQQEVSKEIHSLGMEHGNLKIVITSLSDGVFRSHGSDEVEFQVSTNGEEQLHPLAKVASGGELSRISLAIQIASANRGETPTLIFDEVDSGVGGGTAEQVGKKLRSLGNHTQILCVTHLPQVAAQGHYHLKIDKQLDKENRTVSTTKLLSNKERTEEIARMVGGVKITPQSRAHAEEMLG</sequence>
<protein>
    <recommendedName>
        <fullName evidence="3 9">DNA repair protein RecN</fullName>
    </recommendedName>
    <alternativeName>
        <fullName evidence="8 9">Recombination protein N</fullName>
    </alternativeName>
</protein>
<keyword evidence="6" id="KW-0067">ATP-binding</keyword>
<dbReference type="InterPro" id="IPR004604">
    <property type="entry name" value="DNA_recomb/repair_RecN"/>
</dbReference>
<keyword evidence="5 9" id="KW-0227">DNA damage</keyword>